<evidence type="ECO:0000313" key="3">
    <source>
        <dbReference type="EMBL" id="MCL7343896.1"/>
    </source>
</evidence>
<feature type="transmembrane region" description="Helical" evidence="1">
    <location>
        <begin position="115"/>
        <end position="131"/>
    </location>
</feature>
<feature type="transmembrane region" description="Helical" evidence="1">
    <location>
        <begin position="194"/>
        <end position="213"/>
    </location>
</feature>
<organism evidence="3">
    <name type="scientific">Candidatus Aramenus sulfurataquae</name>
    <dbReference type="NCBI Taxonomy" id="1326980"/>
    <lineage>
        <taxon>Archaea</taxon>
        <taxon>Thermoproteota</taxon>
        <taxon>Thermoprotei</taxon>
        <taxon>Sulfolobales</taxon>
        <taxon>Sulfolobaceae</taxon>
        <taxon>Candidatus Aramenus</taxon>
    </lineage>
</organism>
<feature type="transmembrane region" description="Helical" evidence="1">
    <location>
        <begin position="7"/>
        <end position="28"/>
    </location>
</feature>
<protein>
    <submittedName>
        <fullName evidence="3">EamA family transporter</fullName>
    </submittedName>
</protein>
<dbReference type="Pfam" id="PF00892">
    <property type="entry name" value="EamA"/>
    <property type="match status" value="2"/>
</dbReference>
<feature type="transmembrane region" description="Helical" evidence="1">
    <location>
        <begin position="250"/>
        <end position="268"/>
    </location>
</feature>
<feature type="transmembrane region" description="Helical" evidence="1">
    <location>
        <begin position="34"/>
        <end position="53"/>
    </location>
</feature>
<keyword evidence="1" id="KW-0812">Transmembrane</keyword>
<feature type="transmembrane region" description="Helical" evidence="1">
    <location>
        <begin position="137"/>
        <end position="156"/>
    </location>
</feature>
<sequence length="269" mass="29626">MRLKKGFIDLVLSSFFWGTIGIATEFFYERHANAFSLVLFRSVTATVIVIFLVKAKRIVNKWLALMGLVASVFYVTYIYTITVDGPSLSAVLLYTAPLWVFLISRATEGSKASPIKLVTATLVVVGLYLIYEGTPNLVETLLGMASGLTYALLIVYSRLLQLKGFNDWEIIASQSLWSLPFVSFSLAYPVTLSSVIGGIYLGVFATVIPYFFFYRGMRSTDSITASIITALEPVFTIIMALVIFEQGLNPLQWVGTALILGSVVINGFS</sequence>
<dbReference type="GO" id="GO:0016020">
    <property type="term" value="C:membrane"/>
    <property type="evidence" value="ECO:0007669"/>
    <property type="project" value="InterPro"/>
</dbReference>
<evidence type="ECO:0000259" key="2">
    <source>
        <dbReference type="Pfam" id="PF00892"/>
    </source>
</evidence>
<keyword evidence="1" id="KW-1133">Transmembrane helix</keyword>
<feature type="transmembrane region" description="Helical" evidence="1">
    <location>
        <begin position="87"/>
        <end position="103"/>
    </location>
</feature>
<dbReference type="PANTHER" id="PTHR22911:SF79">
    <property type="entry name" value="MOBA-LIKE NTP TRANSFERASE DOMAIN-CONTAINING PROTEIN"/>
    <property type="match status" value="1"/>
</dbReference>
<dbReference type="EMBL" id="JZWS02000003">
    <property type="protein sequence ID" value="MCL7343896.1"/>
    <property type="molecule type" value="Genomic_DNA"/>
</dbReference>
<dbReference type="PANTHER" id="PTHR22911">
    <property type="entry name" value="ACYL-MALONYL CONDENSING ENZYME-RELATED"/>
    <property type="match status" value="1"/>
</dbReference>
<dbReference type="SUPFAM" id="SSF103481">
    <property type="entry name" value="Multidrug resistance efflux transporter EmrE"/>
    <property type="match status" value="2"/>
</dbReference>
<name>A0AAE3K1V2_9CREN</name>
<comment type="caution">
    <text evidence="3">The sequence shown here is derived from an EMBL/GenBank/DDBJ whole genome shotgun (WGS) entry which is preliminary data.</text>
</comment>
<proteinExistence type="predicted"/>
<dbReference type="Gene3D" id="1.10.3730.20">
    <property type="match status" value="1"/>
</dbReference>
<gene>
    <name evidence="3" type="ORF">TQ35_004895</name>
</gene>
<dbReference type="InterPro" id="IPR000620">
    <property type="entry name" value="EamA_dom"/>
</dbReference>
<feature type="domain" description="EamA" evidence="2">
    <location>
        <begin position="6"/>
        <end position="131"/>
    </location>
</feature>
<dbReference type="AlphaFoldDB" id="A0AAE3K1V2"/>
<evidence type="ECO:0000256" key="1">
    <source>
        <dbReference type="SAM" id="Phobius"/>
    </source>
</evidence>
<dbReference type="InterPro" id="IPR037185">
    <property type="entry name" value="EmrE-like"/>
</dbReference>
<feature type="domain" description="EamA" evidence="2">
    <location>
        <begin position="141"/>
        <end position="265"/>
    </location>
</feature>
<feature type="transmembrane region" description="Helical" evidence="1">
    <location>
        <begin position="225"/>
        <end position="244"/>
    </location>
</feature>
<keyword evidence="1" id="KW-0472">Membrane</keyword>
<feature type="transmembrane region" description="Helical" evidence="1">
    <location>
        <begin position="62"/>
        <end position="81"/>
    </location>
</feature>
<accession>A0AAE3K1V2</accession>
<reference evidence="3" key="1">
    <citation type="submission" date="2022-05" db="EMBL/GenBank/DDBJ databases">
        <title>Metagenome Sequencing of an Archaeal-Dominated Microbial Community from a Hot Spring at the Los Azufres Geothermal Field, Mexico.</title>
        <authorList>
            <person name="Marin-Paredes R."/>
            <person name="Martinez-Romero E."/>
            <person name="Servin-Garciduenas L.E."/>
        </authorList>
    </citation>
    <scope>NUCLEOTIDE SEQUENCE</scope>
    <source>
        <strain evidence="3">AZ1-454</strain>
    </source>
</reference>